<dbReference type="PANTHER" id="PTHR44757:SF2">
    <property type="entry name" value="BIOFILM ARCHITECTURE MAINTENANCE PROTEIN MBAA"/>
    <property type="match status" value="1"/>
</dbReference>
<sequence length="594" mass="65698">MLNGGPASDDHERLLLAIEAAGLDLWENDLVAGKATLPATRTFRELGYSREEVGDTLAFWLEIIHPDDRPAIENALVAYRDGRSDNYRAEFRLRARSGEWVWYANYGKVMSGSVETGLNRFIGVTFNINERKHREEELARINRLLSAQNQQLDQMNAHLEMLSGTDPLTGLFNRRAMNECLHRLTRSAECEAGVLFVDLDDFKKTNDIYGHDIGDILLCQVAQRLQSCISADDMIARFGGDEFVVLIHGRGEGGVRTILEAACERILNILGQPYVIGDLLLNACGSIGVACFPTHGTTVESLTKRADIALYRAKRQGRSLYRFFDSGMELDLYNRDSLEKALRAALKTRQLELRFQLQVDRNLRPIGAEALLRWHHPVRGLIGAMEFLPDAVASGLVHDIDNLVLENACATLGKWQHDPELRGLSLSVNITARAFDSPSIAPAILALLAKFGVPPEKLCLEITEQLETRSFVTANTAITHLREQGVRIALDDCGTGFSSLESLKSLSFDQVKIDGVFIRDINTNTVSQAIVAGLIGICRAMGLQVLAECVETPDQMEYLLEAGVDGFQGYLFGMPLPCAVLEAGVRDAPQSQRG</sequence>
<dbReference type="Gene3D" id="3.20.20.450">
    <property type="entry name" value="EAL domain"/>
    <property type="match status" value="1"/>
</dbReference>
<dbReference type="Pfam" id="PF00563">
    <property type="entry name" value="EAL"/>
    <property type="match status" value="1"/>
</dbReference>
<dbReference type="Proteomes" id="UP001548590">
    <property type="component" value="Unassembled WGS sequence"/>
</dbReference>
<organism evidence="5 6">
    <name type="scientific">Uliginosibacterium paludis</name>
    <dbReference type="NCBI Taxonomy" id="1615952"/>
    <lineage>
        <taxon>Bacteria</taxon>
        <taxon>Pseudomonadati</taxon>
        <taxon>Pseudomonadota</taxon>
        <taxon>Betaproteobacteria</taxon>
        <taxon>Rhodocyclales</taxon>
        <taxon>Zoogloeaceae</taxon>
        <taxon>Uliginosibacterium</taxon>
    </lineage>
</organism>
<dbReference type="CDD" id="cd00130">
    <property type="entry name" value="PAS"/>
    <property type="match status" value="1"/>
</dbReference>
<dbReference type="Gene3D" id="3.30.70.270">
    <property type="match status" value="1"/>
</dbReference>
<dbReference type="RefSeq" id="WP_345924241.1">
    <property type="nucleotide sequence ID" value="NZ_JBDIVF010000001.1"/>
</dbReference>
<feature type="domain" description="EAL" evidence="3">
    <location>
        <begin position="335"/>
        <end position="589"/>
    </location>
</feature>
<name>A0ABV2CMJ1_9RHOO</name>
<accession>A0ABV2CMJ1</accession>
<feature type="domain" description="PAC" evidence="2">
    <location>
        <begin position="87"/>
        <end position="140"/>
    </location>
</feature>
<evidence type="ECO:0000259" key="2">
    <source>
        <dbReference type="PROSITE" id="PS50113"/>
    </source>
</evidence>
<evidence type="ECO:0000259" key="3">
    <source>
        <dbReference type="PROSITE" id="PS50883"/>
    </source>
</evidence>
<dbReference type="PROSITE" id="PS50883">
    <property type="entry name" value="EAL"/>
    <property type="match status" value="1"/>
</dbReference>
<dbReference type="SUPFAM" id="SSF141868">
    <property type="entry name" value="EAL domain-like"/>
    <property type="match status" value="1"/>
</dbReference>
<dbReference type="InterPro" id="IPR052155">
    <property type="entry name" value="Biofilm_reg_signaling"/>
</dbReference>
<comment type="caution">
    <text evidence="5">The sequence shown here is derived from an EMBL/GenBank/DDBJ whole genome shotgun (WGS) entry which is preliminary data.</text>
</comment>
<evidence type="ECO:0000313" key="5">
    <source>
        <dbReference type="EMBL" id="MET1489112.1"/>
    </source>
</evidence>
<dbReference type="SUPFAM" id="SSF55785">
    <property type="entry name" value="PYP-like sensor domain (PAS domain)"/>
    <property type="match status" value="1"/>
</dbReference>
<dbReference type="InterPro" id="IPR000700">
    <property type="entry name" value="PAS-assoc_C"/>
</dbReference>
<evidence type="ECO:0000259" key="4">
    <source>
        <dbReference type="PROSITE" id="PS50887"/>
    </source>
</evidence>
<dbReference type="SMART" id="SM00267">
    <property type="entry name" value="GGDEF"/>
    <property type="match status" value="1"/>
</dbReference>
<proteinExistence type="predicted"/>
<dbReference type="Gene3D" id="3.30.450.20">
    <property type="entry name" value="PAS domain"/>
    <property type="match status" value="1"/>
</dbReference>
<dbReference type="PROSITE" id="PS50887">
    <property type="entry name" value="GGDEF"/>
    <property type="match status" value="1"/>
</dbReference>
<dbReference type="Pfam" id="PF00990">
    <property type="entry name" value="GGDEF"/>
    <property type="match status" value="1"/>
</dbReference>
<dbReference type="Pfam" id="PF08447">
    <property type="entry name" value="PAS_3"/>
    <property type="match status" value="1"/>
</dbReference>
<dbReference type="InterPro" id="IPR000014">
    <property type="entry name" value="PAS"/>
</dbReference>
<evidence type="ECO:0000313" key="6">
    <source>
        <dbReference type="Proteomes" id="UP001548590"/>
    </source>
</evidence>
<dbReference type="SUPFAM" id="SSF55073">
    <property type="entry name" value="Nucleotide cyclase"/>
    <property type="match status" value="1"/>
</dbReference>
<gene>
    <name evidence="5" type="ORF">ABVT11_04690</name>
</gene>
<dbReference type="PANTHER" id="PTHR44757">
    <property type="entry name" value="DIGUANYLATE CYCLASE DGCP"/>
    <property type="match status" value="1"/>
</dbReference>
<dbReference type="NCBIfam" id="TIGR00229">
    <property type="entry name" value="sensory_box"/>
    <property type="match status" value="1"/>
</dbReference>
<dbReference type="PROSITE" id="PS50113">
    <property type="entry name" value="PAC"/>
    <property type="match status" value="1"/>
</dbReference>
<feature type="domain" description="PAS" evidence="1">
    <location>
        <begin position="46"/>
        <end position="76"/>
    </location>
</feature>
<dbReference type="InterPro" id="IPR043128">
    <property type="entry name" value="Rev_trsase/Diguanyl_cyclase"/>
</dbReference>
<evidence type="ECO:0000259" key="1">
    <source>
        <dbReference type="PROSITE" id="PS50112"/>
    </source>
</evidence>
<dbReference type="InterPro" id="IPR013655">
    <property type="entry name" value="PAS_fold_3"/>
</dbReference>
<dbReference type="InterPro" id="IPR029787">
    <property type="entry name" value="Nucleotide_cyclase"/>
</dbReference>
<dbReference type="InterPro" id="IPR035965">
    <property type="entry name" value="PAS-like_dom_sf"/>
</dbReference>
<protein>
    <submittedName>
        <fullName evidence="5">EAL domain-containing protein</fullName>
    </submittedName>
</protein>
<feature type="domain" description="GGDEF" evidence="4">
    <location>
        <begin position="190"/>
        <end position="326"/>
    </location>
</feature>
<dbReference type="CDD" id="cd01948">
    <property type="entry name" value="EAL"/>
    <property type="match status" value="1"/>
</dbReference>
<dbReference type="InterPro" id="IPR000160">
    <property type="entry name" value="GGDEF_dom"/>
</dbReference>
<dbReference type="InterPro" id="IPR035919">
    <property type="entry name" value="EAL_sf"/>
</dbReference>
<reference evidence="5 6" key="1">
    <citation type="submission" date="2024-07" db="EMBL/GenBank/DDBJ databases">
        <title>Uliginosibacterium paludis KCTC:42655.</title>
        <authorList>
            <person name="Kim M.K."/>
        </authorList>
    </citation>
    <scope>NUCLEOTIDE SEQUENCE [LARGE SCALE GENOMIC DNA]</scope>
    <source>
        <strain evidence="5 6">KCTC 42655</strain>
    </source>
</reference>
<dbReference type="NCBIfam" id="TIGR00254">
    <property type="entry name" value="GGDEF"/>
    <property type="match status" value="1"/>
</dbReference>
<dbReference type="CDD" id="cd01949">
    <property type="entry name" value="GGDEF"/>
    <property type="match status" value="1"/>
</dbReference>
<dbReference type="SMART" id="SM00052">
    <property type="entry name" value="EAL"/>
    <property type="match status" value="1"/>
</dbReference>
<dbReference type="InterPro" id="IPR001633">
    <property type="entry name" value="EAL_dom"/>
</dbReference>
<dbReference type="EMBL" id="JBEWLZ010000002">
    <property type="protein sequence ID" value="MET1489112.1"/>
    <property type="molecule type" value="Genomic_DNA"/>
</dbReference>
<dbReference type="PROSITE" id="PS50112">
    <property type="entry name" value="PAS"/>
    <property type="match status" value="1"/>
</dbReference>
<keyword evidence="6" id="KW-1185">Reference proteome</keyword>